<keyword evidence="2" id="KW-1185">Reference proteome</keyword>
<protein>
    <submittedName>
        <fullName evidence="1">Uncharacterized protein</fullName>
    </submittedName>
</protein>
<dbReference type="AlphaFoldDB" id="A0A9P0MD61"/>
<sequence length="97" mass="11769">MPYSDLRWRECLSSPIRASQIHKWPMMTLREIMKTTPIAYTTTAVTKVQKTRLLIWTVLMKKFIRIDTRHQLQKLRRKYLYLQKNLPQNEKPAKIRV</sequence>
<organism evidence="1 2">
    <name type="scientific">Acanthoscelides obtectus</name>
    <name type="common">Bean weevil</name>
    <name type="synonym">Bruchus obtectus</name>
    <dbReference type="NCBI Taxonomy" id="200917"/>
    <lineage>
        <taxon>Eukaryota</taxon>
        <taxon>Metazoa</taxon>
        <taxon>Ecdysozoa</taxon>
        <taxon>Arthropoda</taxon>
        <taxon>Hexapoda</taxon>
        <taxon>Insecta</taxon>
        <taxon>Pterygota</taxon>
        <taxon>Neoptera</taxon>
        <taxon>Endopterygota</taxon>
        <taxon>Coleoptera</taxon>
        <taxon>Polyphaga</taxon>
        <taxon>Cucujiformia</taxon>
        <taxon>Chrysomeloidea</taxon>
        <taxon>Chrysomelidae</taxon>
        <taxon>Bruchinae</taxon>
        <taxon>Bruchini</taxon>
        <taxon>Acanthoscelides</taxon>
    </lineage>
</organism>
<name>A0A9P0MD61_ACAOB</name>
<dbReference type="EMBL" id="CAKOFQ010008120">
    <property type="protein sequence ID" value="CAH2011840.1"/>
    <property type="molecule type" value="Genomic_DNA"/>
</dbReference>
<proteinExistence type="predicted"/>
<gene>
    <name evidence="1" type="ORF">ACAOBT_LOCUS32441</name>
</gene>
<reference evidence="1" key="1">
    <citation type="submission" date="2022-03" db="EMBL/GenBank/DDBJ databases">
        <authorList>
            <person name="Sayadi A."/>
        </authorList>
    </citation>
    <scope>NUCLEOTIDE SEQUENCE</scope>
</reference>
<comment type="caution">
    <text evidence="1">The sequence shown here is derived from an EMBL/GenBank/DDBJ whole genome shotgun (WGS) entry which is preliminary data.</text>
</comment>
<dbReference type="Proteomes" id="UP001152888">
    <property type="component" value="Unassembled WGS sequence"/>
</dbReference>
<accession>A0A9P0MD61</accession>
<evidence type="ECO:0000313" key="2">
    <source>
        <dbReference type="Proteomes" id="UP001152888"/>
    </source>
</evidence>
<evidence type="ECO:0000313" key="1">
    <source>
        <dbReference type="EMBL" id="CAH2011840.1"/>
    </source>
</evidence>